<keyword evidence="3" id="KW-1185">Reference proteome</keyword>
<dbReference type="AlphaFoldDB" id="A0A2P6FEU2"/>
<evidence type="ECO:0000313" key="2">
    <source>
        <dbReference type="EMBL" id="PQM31976.1"/>
    </source>
</evidence>
<dbReference type="STRING" id="2138.SMSRO_v1c16790"/>
<dbReference type="Proteomes" id="UP000031565">
    <property type="component" value="Unassembled WGS sequence"/>
</dbReference>
<dbReference type="EMBL" id="JTLV02000001">
    <property type="protein sequence ID" value="PQM31976.1"/>
    <property type="molecule type" value="Genomic_DNA"/>
</dbReference>
<proteinExistence type="predicted"/>
<dbReference type="Pfam" id="PF13020">
    <property type="entry name" value="NOV_C"/>
    <property type="match status" value="1"/>
</dbReference>
<reference evidence="2 3" key="1">
    <citation type="journal article" date="2015" name="MBio">
        <title>Genome sequence of the Drosophila melanogaster male-killing Spiroplasma strain MSRO endosymbiont.</title>
        <authorList>
            <person name="Paredes J.C."/>
            <person name="Herren J.K."/>
            <person name="Schupfer F."/>
            <person name="Marin R."/>
            <person name="Claverol S."/>
            <person name="Kuo C.H."/>
            <person name="Lemaitre B."/>
            <person name="Beven L."/>
        </authorList>
    </citation>
    <scope>NUCLEOTIDE SEQUENCE [LARGE SCALE GENOMIC DNA]</scope>
    <source>
        <strain evidence="2 3">MSRO</strain>
    </source>
</reference>
<name>A0A2P6FEU2_9MOLU</name>
<organism evidence="2 3">
    <name type="scientific">Spiroplasma poulsonii</name>
    <dbReference type="NCBI Taxonomy" id="2138"/>
    <lineage>
        <taxon>Bacteria</taxon>
        <taxon>Bacillati</taxon>
        <taxon>Mycoplasmatota</taxon>
        <taxon>Mollicutes</taxon>
        <taxon>Entomoplasmatales</taxon>
        <taxon>Spiroplasmataceae</taxon>
        <taxon>Spiroplasma</taxon>
    </lineage>
</organism>
<dbReference type="RefSeq" id="WP_040093875.1">
    <property type="nucleotide sequence ID" value="NZ_CM020866.1"/>
</dbReference>
<protein>
    <recommendedName>
        <fullName evidence="1">Protein NO VEIN C-terminal domain-containing protein</fullName>
    </recommendedName>
</protein>
<gene>
    <name evidence="2" type="ORF">SMSRO_SF018460</name>
</gene>
<evidence type="ECO:0000313" key="3">
    <source>
        <dbReference type="Proteomes" id="UP000031565"/>
    </source>
</evidence>
<sequence length="128" mass="14756">MQEALTKKTKIGNKAEEVVRDYEKHYLIENNKNDLAAKVKILDIDDAGYDVDSFYLNGDSKKIEVKGTSGTQNKIYISSNELNAVINDDVLLYFVKKVNTEEPEIFHVELNTDTEYNPIAYEIRLEYK</sequence>
<accession>A0A2P6FEU2</accession>
<comment type="caution">
    <text evidence="2">The sequence shown here is derived from an EMBL/GenBank/DDBJ whole genome shotgun (WGS) entry which is preliminary data.</text>
</comment>
<dbReference type="InterPro" id="IPR024975">
    <property type="entry name" value="NOV_C"/>
</dbReference>
<feature type="domain" description="Protein NO VEIN C-terminal" evidence="1">
    <location>
        <begin position="16"/>
        <end position="106"/>
    </location>
</feature>
<evidence type="ECO:0000259" key="1">
    <source>
        <dbReference type="Pfam" id="PF13020"/>
    </source>
</evidence>